<feature type="compositionally biased region" description="Polar residues" evidence="1">
    <location>
        <begin position="20"/>
        <end position="37"/>
    </location>
</feature>
<comment type="caution">
    <text evidence="2">The sequence shown here is derived from an EMBL/GenBank/DDBJ whole genome shotgun (WGS) entry which is preliminary data.</text>
</comment>
<dbReference type="Proteomes" id="UP000887116">
    <property type="component" value="Unassembled WGS sequence"/>
</dbReference>
<dbReference type="EMBL" id="BMAO01001962">
    <property type="protein sequence ID" value="GFQ77159.1"/>
    <property type="molecule type" value="Genomic_DNA"/>
</dbReference>
<evidence type="ECO:0000256" key="1">
    <source>
        <dbReference type="SAM" id="MobiDB-lite"/>
    </source>
</evidence>
<sequence>MYPKRNFYLSYANALKGDKPNQNSKEPKTNNQKATSAQRKDTPPPPQFNDNDNNNEKPFGYMDVIFEIRKLFANYPFLFSGETAQSRQNRHILPAYYQ</sequence>
<name>A0A8X6FF27_TRICU</name>
<dbReference type="AlphaFoldDB" id="A0A8X6FF27"/>
<protein>
    <submittedName>
        <fullName evidence="2">Uncharacterized protein</fullName>
    </submittedName>
</protein>
<organism evidence="2 3">
    <name type="scientific">Trichonephila clavata</name>
    <name type="common">Joro spider</name>
    <name type="synonym">Nephila clavata</name>
    <dbReference type="NCBI Taxonomy" id="2740835"/>
    <lineage>
        <taxon>Eukaryota</taxon>
        <taxon>Metazoa</taxon>
        <taxon>Ecdysozoa</taxon>
        <taxon>Arthropoda</taxon>
        <taxon>Chelicerata</taxon>
        <taxon>Arachnida</taxon>
        <taxon>Araneae</taxon>
        <taxon>Araneomorphae</taxon>
        <taxon>Entelegynae</taxon>
        <taxon>Araneoidea</taxon>
        <taxon>Nephilidae</taxon>
        <taxon>Trichonephila</taxon>
    </lineage>
</organism>
<reference evidence="2" key="1">
    <citation type="submission" date="2020-07" db="EMBL/GenBank/DDBJ databases">
        <title>Multicomponent nature underlies the extraordinary mechanical properties of spider dragline silk.</title>
        <authorList>
            <person name="Kono N."/>
            <person name="Nakamura H."/>
            <person name="Mori M."/>
            <person name="Yoshida Y."/>
            <person name="Ohtoshi R."/>
            <person name="Malay A.D."/>
            <person name="Moran D.A.P."/>
            <person name="Tomita M."/>
            <person name="Numata K."/>
            <person name="Arakawa K."/>
        </authorList>
    </citation>
    <scope>NUCLEOTIDE SEQUENCE</scope>
</reference>
<gene>
    <name evidence="2" type="ORF">TNCT_80181</name>
</gene>
<keyword evidence="3" id="KW-1185">Reference proteome</keyword>
<accession>A0A8X6FF27</accession>
<evidence type="ECO:0000313" key="2">
    <source>
        <dbReference type="EMBL" id="GFQ77159.1"/>
    </source>
</evidence>
<evidence type="ECO:0000313" key="3">
    <source>
        <dbReference type="Proteomes" id="UP000887116"/>
    </source>
</evidence>
<proteinExistence type="predicted"/>
<feature type="region of interest" description="Disordered" evidence="1">
    <location>
        <begin position="13"/>
        <end position="56"/>
    </location>
</feature>